<dbReference type="EMBL" id="NIDE01000019">
    <property type="protein sequence ID" value="OWK35046.1"/>
    <property type="molecule type" value="Genomic_DNA"/>
</dbReference>
<gene>
    <name evidence="2" type="ORF">FRUB_09888</name>
</gene>
<evidence type="ECO:0000313" key="3">
    <source>
        <dbReference type="Proteomes" id="UP000214646"/>
    </source>
</evidence>
<comment type="caution">
    <text evidence="2">The sequence shown here is derived from an EMBL/GenBank/DDBJ whole genome shotgun (WGS) entry which is preliminary data.</text>
</comment>
<dbReference type="AlphaFoldDB" id="A0A225DCK3"/>
<feature type="region of interest" description="Disordered" evidence="1">
    <location>
        <begin position="82"/>
        <end position="154"/>
    </location>
</feature>
<proteinExistence type="predicted"/>
<dbReference type="RefSeq" id="WP_088260249.1">
    <property type="nucleotide sequence ID" value="NZ_NIDE01000019.1"/>
</dbReference>
<dbReference type="PROSITE" id="PS51257">
    <property type="entry name" value="PROKAR_LIPOPROTEIN"/>
    <property type="match status" value="1"/>
</dbReference>
<reference evidence="3" key="1">
    <citation type="submission" date="2017-06" db="EMBL/GenBank/DDBJ databases">
        <title>Genome analysis of Fimbriiglobus ruber SP5, the first member of the order Planctomycetales with confirmed chitinolytic capability.</title>
        <authorList>
            <person name="Ravin N.V."/>
            <person name="Rakitin A.L."/>
            <person name="Ivanova A.A."/>
            <person name="Beletsky A.V."/>
            <person name="Kulichevskaya I.S."/>
            <person name="Mardanov A.V."/>
            <person name="Dedysh S.N."/>
        </authorList>
    </citation>
    <scope>NUCLEOTIDE SEQUENCE [LARGE SCALE GENOMIC DNA]</scope>
    <source>
        <strain evidence="3">SP5</strain>
    </source>
</reference>
<feature type="compositionally biased region" description="Polar residues" evidence="1">
    <location>
        <begin position="145"/>
        <end position="154"/>
    </location>
</feature>
<evidence type="ECO:0000313" key="2">
    <source>
        <dbReference type="EMBL" id="OWK35046.1"/>
    </source>
</evidence>
<protein>
    <recommendedName>
        <fullName evidence="4">Carboxypeptidase regulatory-like domain-containing protein</fullName>
    </recommendedName>
</protein>
<name>A0A225DCK3_9BACT</name>
<evidence type="ECO:0008006" key="4">
    <source>
        <dbReference type="Google" id="ProtNLM"/>
    </source>
</evidence>
<evidence type="ECO:0000256" key="1">
    <source>
        <dbReference type="SAM" id="MobiDB-lite"/>
    </source>
</evidence>
<sequence>MSVDWLKIRHVATPIVFFSSALLIGCGGSDGLAEVSGVVSLNGKSLSTGSVVFIGSDKVAPVVVPIEADGHYSARKVPSGTVTVTVHSPNPKDEADSVRAKNADRAGVTGKAPPPPGPDPKLWFPIPTKYNDPSKSGLSYPIKPGSNSLNIELK</sequence>
<keyword evidence="3" id="KW-1185">Reference proteome</keyword>
<dbReference type="Proteomes" id="UP000214646">
    <property type="component" value="Unassembled WGS sequence"/>
</dbReference>
<feature type="compositionally biased region" description="Basic and acidic residues" evidence="1">
    <location>
        <begin position="90"/>
        <end position="104"/>
    </location>
</feature>
<accession>A0A225DCK3</accession>
<organism evidence="2 3">
    <name type="scientific">Fimbriiglobus ruber</name>
    <dbReference type="NCBI Taxonomy" id="1908690"/>
    <lineage>
        <taxon>Bacteria</taxon>
        <taxon>Pseudomonadati</taxon>
        <taxon>Planctomycetota</taxon>
        <taxon>Planctomycetia</taxon>
        <taxon>Gemmatales</taxon>
        <taxon>Gemmataceae</taxon>
        <taxon>Fimbriiglobus</taxon>
    </lineage>
</organism>